<dbReference type="PANTHER" id="PTHR14624:SF0">
    <property type="entry name" value="POLYPRENOL REDUCTASE"/>
    <property type="match status" value="1"/>
</dbReference>
<name>A0A061HFB5_BLUGR</name>
<accession>A0A061HFB5</accession>
<dbReference type="GO" id="GO:0003865">
    <property type="term" value="F:3-oxo-5-alpha-steroid 4-dehydrogenase activity"/>
    <property type="evidence" value="ECO:0007669"/>
    <property type="project" value="TreeGrafter"/>
</dbReference>
<reference evidence="9" key="1">
    <citation type="journal article" date="2013" name="Nat. Genet.">
        <title>The wheat powdery mildew genome shows the unique evolution of an obligate biotroph.</title>
        <authorList>
            <person name="Wicker T."/>
            <person name="Oberhaensli S."/>
            <person name="Parlange F."/>
            <person name="Buchmann J.P."/>
            <person name="Shatalina M."/>
            <person name="Roffler S."/>
            <person name="Ben-David R."/>
            <person name="Dolezel J."/>
            <person name="Simkova H."/>
            <person name="Schulze-Lefert P."/>
            <person name="Spanu P.D."/>
            <person name="Bruggmann R."/>
            <person name="Amselem J."/>
            <person name="Quesneville H."/>
            <person name="Ver Loren van Themaat E."/>
            <person name="Paape T."/>
            <person name="Shimizu K.K."/>
            <person name="Keller B."/>
        </authorList>
    </citation>
    <scope>NUCLEOTIDE SEQUENCE [LARGE SCALE GENOMIC DNA]</scope>
    <source>
        <strain evidence="9">96224</strain>
    </source>
</reference>
<evidence type="ECO:0000259" key="6">
    <source>
        <dbReference type="Pfam" id="PF02544"/>
    </source>
</evidence>
<dbReference type="InterPro" id="IPR039698">
    <property type="entry name" value="Dfg10/SRD5A3"/>
</dbReference>
<evidence type="ECO:0000256" key="2">
    <source>
        <dbReference type="ARBA" id="ARBA00022692"/>
    </source>
</evidence>
<comment type="similarity">
    <text evidence="5">Belongs to the steroid 5-alpha reductase family. Polyprenal reductase subfamily.</text>
</comment>
<comment type="catalytic activity">
    <reaction evidence="5">
        <text>a di-trans,poly-cis-dolichal + NADP(+) = a di-trans,poly-cis-polyprenal + NADPH + H(+)</text>
        <dbReference type="Rhea" id="RHEA:80727"/>
        <dbReference type="Rhea" id="RHEA-COMP:19536"/>
        <dbReference type="Rhea" id="RHEA-COMP:19537"/>
        <dbReference type="ChEBI" id="CHEBI:15378"/>
        <dbReference type="ChEBI" id="CHEBI:57783"/>
        <dbReference type="ChEBI" id="CHEBI:58349"/>
        <dbReference type="ChEBI" id="CHEBI:231623"/>
        <dbReference type="ChEBI" id="CHEBI:231637"/>
        <dbReference type="EC" id="1.3.1.94"/>
    </reaction>
    <physiologicalReaction direction="right-to-left" evidence="5">
        <dbReference type="Rhea" id="RHEA:80729"/>
    </physiologicalReaction>
</comment>
<keyword evidence="5" id="KW-0256">Endoplasmic reticulum</keyword>
<feature type="transmembrane region" description="Helical" evidence="5">
    <location>
        <begin position="251"/>
        <end position="270"/>
    </location>
</feature>
<dbReference type="Proteomes" id="UP000053110">
    <property type="component" value="Unassembled WGS sequence"/>
</dbReference>
<dbReference type="PROSITE" id="PS50244">
    <property type="entry name" value="S5A_REDUCTASE"/>
    <property type="match status" value="1"/>
</dbReference>
<dbReference type="EMBL" id="KE375150">
    <property type="protein sequence ID" value="EPQ62837.1"/>
    <property type="molecule type" value="Genomic_DNA"/>
</dbReference>
<feature type="transmembrane region" description="Helical" evidence="5">
    <location>
        <begin position="142"/>
        <end position="164"/>
    </location>
</feature>
<evidence type="ECO:0000256" key="4">
    <source>
        <dbReference type="ARBA" id="ARBA00023136"/>
    </source>
</evidence>
<dbReference type="EMBL" id="UIGY01000180">
    <property type="protein sequence ID" value="SUZ12490.1"/>
    <property type="molecule type" value="Genomic_DNA"/>
</dbReference>
<dbReference type="GO" id="GO:0006488">
    <property type="term" value="P:dolichol-linked oligosaccharide biosynthetic process"/>
    <property type="evidence" value="ECO:0007669"/>
    <property type="project" value="UniProtKB-UniRule"/>
</dbReference>
<evidence type="ECO:0000256" key="1">
    <source>
        <dbReference type="ARBA" id="ARBA00004127"/>
    </source>
</evidence>
<organism evidence="8">
    <name type="scientific">Blumeria graminis f. sp. tritici 96224</name>
    <dbReference type="NCBI Taxonomy" id="1268274"/>
    <lineage>
        <taxon>Eukaryota</taxon>
        <taxon>Fungi</taxon>
        <taxon>Dikarya</taxon>
        <taxon>Ascomycota</taxon>
        <taxon>Pezizomycotina</taxon>
        <taxon>Leotiomycetes</taxon>
        <taxon>Erysiphales</taxon>
        <taxon>Erysiphaceae</taxon>
        <taxon>Blumeria</taxon>
    </lineage>
</organism>
<keyword evidence="5" id="KW-0521">NADP</keyword>
<protein>
    <recommendedName>
        <fullName evidence="5">Polyprenal reductase</fullName>
        <ecNumber evidence="5">1.3.1.94</ecNumber>
    </recommendedName>
</protein>
<keyword evidence="2 5" id="KW-0812">Transmembrane</keyword>
<dbReference type="GO" id="GO:0102389">
    <property type="term" value="F:polyprenol reductase activity"/>
    <property type="evidence" value="ECO:0007669"/>
    <property type="project" value="UniProtKB-UniRule"/>
</dbReference>
<dbReference type="AlphaFoldDB" id="A0A061HFB5"/>
<dbReference type="GO" id="GO:0016095">
    <property type="term" value="P:polyprenol catabolic process"/>
    <property type="evidence" value="ECO:0007669"/>
    <property type="project" value="UniProtKB-UniRule"/>
</dbReference>
<dbReference type="GO" id="GO:0160198">
    <property type="term" value="F:polyprenal reductase activity"/>
    <property type="evidence" value="ECO:0007669"/>
    <property type="project" value="UniProtKB-EC"/>
</dbReference>
<dbReference type="HOGENOM" id="CLU_044409_0_1_1"/>
<dbReference type="OrthoDB" id="541710at2759"/>
<evidence type="ECO:0000313" key="7">
    <source>
        <dbReference type="EMBL" id="EPQ62837.1"/>
    </source>
</evidence>
<reference evidence="8" key="3">
    <citation type="submission" date="2018-07" db="EMBL/GenBank/DDBJ databases">
        <authorList>
            <person name="Quirk P.G."/>
            <person name="Krulwich T.A."/>
        </authorList>
    </citation>
    <scope>NUCLEOTIDE SEQUENCE</scope>
    <source>
        <strain evidence="8">96224</strain>
    </source>
</reference>
<comment type="subcellular location">
    <subcellularLocation>
        <location evidence="1">Endomembrane system</location>
        <topology evidence="1">Multi-pass membrane protein</topology>
    </subcellularLocation>
    <subcellularLocation>
        <location evidence="5">Endoplasmic reticulum membrane</location>
    </subcellularLocation>
</comment>
<dbReference type="PANTHER" id="PTHR14624">
    <property type="entry name" value="DFG10 PROTEIN"/>
    <property type="match status" value="1"/>
</dbReference>
<dbReference type="EC" id="1.3.1.94" evidence="5"/>
<feature type="domain" description="3-oxo-5-alpha-steroid 4-dehydrogenase C-terminal" evidence="6">
    <location>
        <begin position="175"/>
        <end position="299"/>
    </location>
</feature>
<feature type="transmembrane region" description="Helical" evidence="5">
    <location>
        <begin position="184"/>
        <end position="202"/>
    </location>
</feature>
<feature type="transmembrane region" description="Helical" evidence="5">
    <location>
        <begin position="223"/>
        <end position="245"/>
    </location>
</feature>
<gene>
    <name evidence="7" type="ORF">BGT96224_2820</name>
    <name evidence="8" type="ORF">BGT96224V2_LOCUS5645</name>
</gene>
<dbReference type="GO" id="GO:0005789">
    <property type="term" value="C:endoplasmic reticulum membrane"/>
    <property type="evidence" value="ECO:0007669"/>
    <property type="project" value="UniProtKB-SubCell"/>
</dbReference>
<dbReference type="InterPro" id="IPR001104">
    <property type="entry name" value="3-oxo-5_a-steroid_4-DH_C"/>
</dbReference>
<comment type="function">
    <text evidence="5">Plays a key role in early steps of protein N-linked glycosylation by being involved in the conversion of polyprenol into dolichol. Acts as a polyprenal reductase that mediates the reduction of polyprenal into dolichal in a NADP-dependent mechanism. Dolichols are required for the synthesis of dolichol-linked monosaccharides and the oligosaccharide precursor used for N-glycosylation.</text>
</comment>
<proteinExistence type="inferred from homology"/>
<evidence type="ECO:0000313" key="8">
    <source>
        <dbReference type="EMBL" id="SUZ12490.1"/>
    </source>
</evidence>
<keyword evidence="5" id="KW-0560">Oxidoreductase</keyword>
<dbReference type="UniPathway" id="UPA00378"/>
<evidence type="ECO:0000313" key="9">
    <source>
        <dbReference type="Proteomes" id="UP000053110"/>
    </source>
</evidence>
<keyword evidence="4 5" id="KW-0472">Membrane</keyword>
<keyword evidence="3 5" id="KW-1133">Transmembrane helix</keyword>
<sequence length="299" mass="34172">MDLALVCRVFFGAGAAVSLGGALNPSFRSRIMTYGSRSTKITSSPKKRKRLSPYGLFHEISILQVPHTWFIHYYIASVGSSIFWLHQMITRGVILRLITPISSSQDVLENRTQILLAWLLMFIQGTRRLYESVIFTKPTKSTMWFGLWIIGIIFYFFIGIAVWIEGFTQLDCTSWRNYCSAFSATSLKSITAILMFILASTVQHICHRHLAGLKKYSLPNHWLFDWIVCPHYASECFIYLAITLISAPSGLLFNRTVSMGLIFVVSNLAVTADSTKNWYAENFGKDSVQRKWRMVPFLY</sequence>
<evidence type="ECO:0000256" key="5">
    <source>
        <dbReference type="RuleBase" id="RU367081"/>
    </source>
</evidence>
<evidence type="ECO:0000256" key="3">
    <source>
        <dbReference type="ARBA" id="ARBA00022989"/>
    </source>
</evidence>
<dbReference type="Pfam" id="PF02544">
    <property type="entry name" value="Steroid_dh"/>
    <property type="match status" value="1"/>
</dbReference>
<comment type="pathway">
    <text evidence="5">Protein modification; protein glycosylation.</text>
</comment>
<reference evidence="7" key="2">
    <citation type="submission" date="2013-01" db="EMBL/GenBank/DDBJ databases">
        <title>The wheat powdery mildew genome reveals unique evolution of an obligate biotroph.</title>
        <authorList>
            <person name="Oberhaensli S."/>
            <person name="Wicker T."/>
            <person name="Keller B."/>
        </authorList>
    </citation>
    <scope>NUCLEOTIDE SEQUENCE</scope>
    <source>
        <strain evidence="7">96224</strain>
    </source>
</reference>